<keyword evidence="2" id="KW-0533">Nickel</keyword>
<dbReference type="SUPFAM" id="SSF52540">
    <property type="entry name" value="P-loop containing nucleoside triphosphate hydrolases"/>
    <property type="match status" value="1"/>
</dbReference>
<dbReference type="Pfam" id="PF02492">
    <property type="entry name" value="cobW"/>
    <property type="match status" value="1"/>
</dbReference>
<dbReference type="PIRSF" id="PIRSF005624">
    <property type="entry name" value="Ni-bind_GTPase"/>
    <property type="match status" value="1"/>
</dbReference>
<dbReference type="PANTHER" id="PTHR30134">
    <property type="entry name" value="HYDROGENASE PROTEIN ASSEMBLY PROTEIN, NICKEL CHAPERONE"/>
    <property type="match status" value="1"/>
</dbReference>
<keyword evidence="4" id="KW-0547">Nucleotide-binding</keyword>
<keyword evidence="5" id="KW-0378">Hydrolase</keyword>
<dbReference type="STRING" id="653733.Selin_1299"/>
<dbReference type="Gene3D" id="3.40.50.300">
    <property type="entry name" value="P-loop containing nucleotide triphosphate hydrolases"/>
    <property type="match status" value="1"/>
</dbReference>
<keyword evidence="11" id="KW-1185">Reference proteome</keyword>
<dbReference type="PANTHER" id="PTHR30134:SF2">
    <property type="entry name" value="HYDROGENASE MATURATION FACTOR HYPB"/>
    <property type="match status" value="1"/>
</dbReference>
<evidence type="ECO:0000256" key="2">
    <source>
        <dbReference type="ARBA" id="ARBA00022596"/>
    </source>
</evidence>
<evidence type="ECO:0000313" key="11">
    <source>
        <dbReference type="Proteomes" id="UP000002572"/>
    </source>
</evidence>
<dbReference type="InterPro" id="IPR003495">
    <property type="entry name" value="CobW/HypB/UreG_nucleotide-bd"/>
</dbReference>
<evidence type="ECO:0000256" key="7">
    <source>
        <dbReference type="ARBA" id="ARBA00023134"/>
    </source>
</evidence>
<evidence type="ECO:0000256" key="3">
    <source>
        <dbReference type="ARBA" id="ARBA00022723"/>
    </source>
</evidence>
<dbReference type="EMBL" id="CP002432">
    <property type="protein sequence ID" value="ADU66034.1"/>
    <property type="molecule type" value="Genomic_DNA"/>
</dbReference>
<feature type="region of interest" description="Disordered" evidence="8">
    <location>
        <begin position="7"/>
        <end position="43"/>
    </location>
</feature>
<sequence>MCTNCGCPASGQQHHDHSHSHSHSHEHGHSHGRDHHHHGTLEENPHLSSAKTLEVMSSLLDQNNRYAMVNRKRFDQHGITAINLMGSPGSGKTSLLEATGTFPQIRLGVIEGDLETSQDAQRLQAIGIPAYQITTGTACHLDAHMVGHGMDHIPLHELDYVVVENVGNLVCPANFELGTHANVVLLSVPEGHDKITKYPVIYRYADIIIITKVDLLPHFDFSLDRVRHDLSHINPGATLLTLSTKDPQSVQNWLATLQNLRQKEG</sequence>
<dbReference type="OrthoDB" id="9802035at2"/>
<dbReference type="NCBIfam" id="TIGR00073">
    <property type="entry name" value="hypB"/>
    <property type="match status" value="1"/>
</dbReference>
<keyword evidence="7" id="KW-0342">GTP-binding</keyword>
<evidence type="ECO:0000256" key="5">
    <source>
        <dbReference type="ARBA" id="ARBA00022801"/>
    </source>
</evidence>
<dbReference type="RefSeq" id="WP_013505915.1">
    <property type="nucleotide sequence ID" value="NC_014836.1"/>
</dbReference>
<dbReference type="GO" id="GO:0008270">
    <property type="term" value="F:zinc ion binding"/>
    <property type="evidence" value="ECO:0007669"/>
    <property type="project" value="TreeGrafter"/>
</dbReference>
<feature type="domain" description="CobW/HypB/UreG nucleotide-binding" evidence="9">
    <location>
        <begin position="82"/>
        <end position="239"/>
    </location>
</feature>
<gene>
    <name evidence="10" type="ordered locus">Selin_1299</name>
</gene>
<organism evidence="10 11">
    <name type="scientific">Desulfurispirillum indicum (strain ATCC BAA-1389 / DSM 22839 / S5)</name>
    <dbReference type="NCBI Taxonomy" id="653733"/>
    <lineage>
        <taxon>Bacteria</taxon>
        <taxon>Pseudomonadati</taxon>
        <taxon>Chrysiogenota</taxon>
        <taxon>Chrysiogenia</taxon>
        <taxon>Chrysiogenales</taxon>
        <taxon>Chrysiogenaceae</taxon>
        <taxon>Desulfurispirillum</taxon>
    </lineage>
</organism>
<comment type="similarity">
    <text evidence="1">Belongs to the SIMIBI class G3E GTPase family. HypB/HupM subfamily.</text>
</comment>
<reference evidence="10 11" key="1">
    <citation type="submission" date="2010-12" db="EMBL/GenBank/DDBJ databases">
        <title>Complete sequence of Desulfurispirillum indicum S5.</title>
        <authorList>
            <consortium name="US DOE Joint Genome Institute"/>
            <person name="Lucas S."/>
            <person name="Copeland A."/>
            <person name="Lapidus A."/>
            <person name="Cheng J.-F."/>
            <person name="Goodwin L."/>
            <person name="Pitluck S."/>
            <person name="Chertkov O."/>
            <person name="Held B."/>
            <person name="Detter J.C."/>
            <person name="Han C."/>
            <person name="Tapia R."/>
            <person name="Land M."/>
            <person name="Hauser L."/>
            <person name="Kyrpides N."/>
            <person name="Ivanova N."/>
            <person name="Mikhailova N."/>
            <person name="Haggblom M."/>
            <person name="Rauschenbach I."/>
            <person name="Bini E."/>
            <person name="Woyke T."/>
        </authorList>
    </citation>
    <scope>NUCLEOTIDE SEQUENCE [LARGE SCALE GENOMIC DNA]</scope>
    <source>
        <strain evidence="11">ATCC BAA-1389 / DSM 22839 / S5</strain>
    </source>
</reference>
<accession>E6W5K3</accession>
<dbReference type="GO" id="GO:0003924">
    <property type="term" value="F:GTPase activity"/>
    <property type="evidence" value="ECO:0007669"/>
    <property type="project" value="InterPro"/>
</dbReference>
<protein>
    <submittedName>
        <fullName evidence="10">Hydrogenase accessory protein HypB</fullName>
    </submittedName>
</protein>
<dbReference type="GO" id="GO:0051604">
    <property type="term" value="P:protein maturation"/>
    <property type="evidence" value="ECO:0007669"/>
    <property type="project" value="InterPro"/>
</dbReference>
<evidence type="ECO:0000256" key="4">
    <source>
        <dbReference type="ARBA" id="ARBA00022741"/>
    </source>
</evidence>
<dbReference type="GO" id="GO:0005525">
    <property type="term" value="F:GTP binding"/>
    <property type="evidence" value="ECO:0007669"/>
    <property type="project" value="UniProtKB-KW"/>
</dbReference>
<dbReference type="InParanoid" id="E6W5K3"/>
<dbReference type="eggNOG" id="COG0378">
    <property type="taxonomic scope" value="Bacteria"/>
</dbReference>
<dbReference type="AlphaFoldDB" id="E6W5K3"/>
<dbReference type="Proteomes" id="UP000002572">
    <property type="component" value="Chromosome"/>
</dbReference>
<keyword evidence="3" id="KW-0479">Metal-binding</keyword>
<evidence type="ECO:0000313" key="10">
    <source>
        <dbReference type="EMBL" id="ADU66034.1"/>
    </source>
</evidence>
<dbReference type="FunCoup" id="E6W5K3">
    <property type="interactions" value="27"/>
</dbReference>
<dbReference type="InterPro" id="IPR027417">
    <property type="entry name" value="P-loop_NTPase"/>
</dbReference>
<dbReference type="KEGG" id="din:Selin_1299"/>
<evidence type="ECO:0000256" key="1">
    <source>
        <dbReference type="ARBA" id="ARBA00006211"/>
    </source>
</evidence>
<keyword evidence="6" id="KW-0862">Zinc</keyword>
<name>E6W5K3_DESIS</name>
<dbReference type="InterPro" id="IPR004392">
    <property type="entry name" value="Hyd_mat_HypB"/>
</dbReference>
<dbReference type="HOGENOM" id="CLU_056148_0_0_0"/>
<evidence type="ECO:0000256" key="6">
    <source>
        <dbReference type="ARBA" id="ARBA00022833"/>
    </source>
</evidence>
<evidence type="ECO:0000259" key="9">
    <source>
        <dbReference type="Pfam" id="PF02492"/>
    </source>
</evidence>
<dbReference type="GO" id="GO:0016151">
    <property type="term" value="F:nickel cation binding"/>
    <property type="evidence" value="ECO:0007669"/>
    <property type="project" value="InterPro"/>
</dbReference>
<evidence type="ECO:0000256" key="8">
    <source>
        <dbReference type="SAM" id="MobiDB-lite"/>
    </source>
</evidence>
<dbReference type="CDD" id="cd05390">
    <property type="entry name" value="HypB"/>
    <property type="match status" value="1"/>
</dbReference>
<proteinExistence type="inferred from homology"/>